<dbReference type="GO" id="GO:0044231">
    <property type="term" value="C:host cell presynaptic membrane"/>
    <property type="evidence" value="ECO:0007669"/>
    <property type="project" value="UniProtKB-KW"/>
</dbReference>
<dbReference type="PROSITE" id="PS50088">
    <property type="entry name" value="ANK_REPEAT"/>
    <property type="match status" value="3"/>
</dbReference>
<protein>
    <submittedName>
        <fullName evidence="7">Uncharacterized protein</fullName>
    </submittedName>
</protein>
<dbReference type="EMBL" id="GGLE01005315">
    <property type="protein sequence ID" value="MBY09441.1"/>
    <property type="molecule type" value="Transcribed_RNA"/>
</dbReference>
<evidence type="ECO:0000256" key="4">
    <source>
        <dbReference type="ARBA" id="ARBA00023028"/>
    </source>
</evidence>
<feature type="repeat" description="ANK" evidence="6">
    <location>
        <begin position="148"/>
        <end position="180"/>
    </location>
</feature>
<feature type="repeat" description="ANK" evidence="6">
    <location>
        <begin position="221"/>
        <end position="253"/>
    </location>
</feature>
<evidence type="ECO:0000256" key="3">
    <source>
        <dbReference type="ARBA" id="ARBA00022537"/>
    </source>
</evidence>
<evidence type="ECO:0000313" key="7">
    <source>
        <dbReference type="EMBL" id="MBY09441.1"/>
    </source>
</evidence>
<organism evidence="7">
    <name type="scientific">Ornithodoros turicata</name>
    <dbReference type="NCBI Taxonomy" id="34597"/>
    <lineage>
        <taxon>Eukaryota</taxon>
        <taxon>Metazoa</taxon>
        <taxon>Ecdysozoa</taxon>
        <taxon>Arthropoda</taxon>
        <taxon>Chelicerata</taxon>
        <taxon>Arachnida</taxon>
        <taxon>Acari</taxon>
        <taxon>Parasitiformes</taxon>
        <taxon>Ixodida</taxon>
        <taxon>Ixodoidea</taxon>
        <taxon>Argasidae</taxon>
        <taxon>Ornithodorinae</taxon>
        <taxon>Ornithodoros</taxon>
    </lineage>
</organism>
<dbReference type="PRINTS" id="PR01415">
    <property type="entry name" value="ANKYRIN"/>
</dbReference>
<proteinExistence type="predicted"/>
<dbReference type="InterPro" id="IPR036770">
    <property type="entry name" value="Ankyrin_rpt-contain_sf"/>
</dbReference>
<dbReference type="InterPro" id="IPR002110">
    <property type="entry name" value="Ankyrin_rpt"/>
</dbReference>
<dbReference type="PROSITE" id="PS50297">
    <property type="entry name" value="ANK_REP_REGION"/>
    <property type="match status" value="2"/>
</dbReference>
<keyword evidence="6" id="KW-0040">ANK repeat</keyword>
<keyword evidence="5" id="KW-1053">Target membrane</keyword>
<reference evidence="7" key="1">
    <citation type="submission" date="2018-03" db="EMBL/GenBank/DDBJ databases">
        <title>The relapsing fever spirochete Borrelia turicatae persists in the highly oxidative environment of its soft-bodied tick vector.</title>
        <authorList>
            <person name="Bourret T.J."/>
            <person name="Boyle W.K."/>
            <person name="Valenzuela J.G."/>
            <person name="Oliveira F."/>
            <person name="Lopez J.E."/>
        </authorList>
    </citation>
    <scope>NUCLEOTIDE SEQUENCE</scope>
    <source>
        <strain evidence="7">Kansas strain/isolate</strain>
        <tissue evidence="7">Salivary glands</tissue>
    </source>
</reference>
<keyword evidence="2" id="KW-0268">Exocytosis</keyword>
<dbReference type="InterPro" id="IPR051616">
    <property type="entry name" value="Cul2-RING_E3_ligase_SR"/>
</dbReference>
<evidence type="ECO:0000256" key="1">
    <source>
        <dbReference type="ARBA" id="ARBA00004175"/>
    </source>
</evidence>
<keyword evidence="4" id="KW-0638">Presynaptic neurotoxin</keyword>
<evidence type="ECO:0000256" key="6">
    <source>
        <dbReference type="PROSITE-ProRule" id="PRU00023"/>
    </source>
</evidence>
<dbReference type="Gene3D" id="1.25.40.20">
    <property type="entry name" value="Ankyrin repeat-containing domain"/>
    <property type="match status" value="3"/>
</dbReference>
<keyword evidence="4" id="KW-0528">Neurotoxin</keyword>
<evidence type="ECO:0000256" key="5">
    <source>
        <dbReference type="ARBA" id="ARBA00023298"/>
    </source>
</evidence>
<sequence>MDFTEGWDDTCSTVGLAARSGNLTELRRLISEGRPVDVQDNRGWRPLHEAAAKGNDVGVVKELLKHESTDVDWVTYEGETALLLACKRLKGNLLTEVISVLLESGADASIADNERDSPLLAACRAKSADAVRLLLTKGGADPNEGDCGGWHPLHEAASQGDLSTLRCLIGQGSAVLDVQDECRMTPVFVASQHGHLECLKCLLGAAEEAGNKSLVDVGAEDGATPLMIAVQNGHLNCMNFLLSRGADPDKRTTDNVTALHLAVQSNALDCLNVLLTRMDVQKFISGCLLTFQKRKRPYPGSPMLSPLHLAVDWGSHGCLQALLDAGFPVDGLLLSADLPAQRLPLGGPPRYETALCYAALKQEIVSMEILLAAGACPNAISSETISPLSAALTSPTGRELKLLLEHGAELNYRREGCVPTNECLLVTIGDYNCLVRALRLGLDLRLCFGSDVDDDTEAASIAPFLNSLFHQGQSQEHCLRVFWVLRVFMQSQPVLQDIASVAFRRAKTAFRSTVDTAAWVSLLNSLEQPLSLACQCRITIRRHLLSIHGNFFESAFLRMKLPSRVHDFLMYSELGLPDVWASG</sequence>
<keyword evidence="3" id="KW-1052">Target cell membrane</keyword>
<dbReference type="Pfam" id="PF00023">
    <property type="entry name" value="Ank"/>
    <property type="match status" value="1"/>
</dbReference>
<feature type="repeat" description="ANK" evidence="6">
    <location>
        <begin position="77"/>
        <end position="113"/>
    </location>
</feature>
<dbReference type="PANTHER" id="PTHR46224:SF64">
    <property type="entry name" value="IQ MOTIF AND ANKYRIN REPEAT DOMAIN-CONTAINING PROTEIN 1"/>
    <property type="match status" value="1"/>
</dbReference>
<keyword evidence="5" id="KW-0472">Membrane</keyword>
<dbReference type="PANTHER" id="PTHR46224">
    <property type="entry name" value="ANKYRIN REPEAT FAMILY PROTEIN"/>
    <property type="match status" value="1"/>
</dbReference>
<dbReference type="Pfam" id="PF12796">
    <property type="entry name" value="Ank_2"/>
    <property type="match status" value="2"/>
</dbReference>
<dbReference type="AlphaFoldDB" id="A0A2R5LIW2"/>
<dbReference type="SMART" id="SM00248">
    <property type="entry name" value="ANK"/>
    <property type="match status" value="11"/>
</dbReference>
<evidence type="ECO:0000256" key="2">
    <source>
        <dbReference type="ARBA" id="ARBA00022483"/>
    </source>
</evidence>
<dbReference type="SUPFAM" id="SSF48403">
    <property type="entry name" value="Ankyrin repeat"/>
    <property type="match status" value="2"/>
</dbReference>
<name>A0A2R5LIW2_9ACAR</name>
<dbReference type="GO" id="GO:0044218">
    <property type="term" value="C:other organism cell membrane"/>
    <property type="evidence" value="ECO:0007669"/>
    <property type="project" value="UniProtKB-KW"/>
</dbReference>
<comment type="subcellular location">
    <subcellularLocation>
        <location evidence="1">Target cell membrane</location>
    </subcellularLocation>
</comment>
<accession>A0A2R5LIW2</accession>
<dbReference type="GO" id="GO:0006887">
    <property type="term" value="P:exocytosis"/>
    <property type="evidence" value="ECO:0007669"/>
    <property type="project" value="UniProtKB-KW"/>
</dbReference>
<keyword evidence="4" id="KW-0800">Toxin</keyword>